<proteinExistence type="predicted"/>
<keyword evidence="2" id="KW-1185">Reference proteome</keyword>
<sequence>MEKVYLKDSDVVNELITTIPVATTEKNGLKPASDVRKEKMIATTTSRIVYEGSSSTTAISTSLLISLAAYGGGPMTLFYMTINRSVDVLKAPTIILNRIGGANAPTTLRFKIWSNESTGAFKIILEHTQHTPSIYIKILNTIIPTYDIVPLSVANQDEVDAATYIDVTQ</sequence>
<organism evidence="1 2">
    <name type="scientific">Bacteroides stercorirosoris</name>
    <dbReference type="NCBI Taxonomy" id="871324"/>
    <lineage>
        <taxon>Bacteria</taxon>
        <taxon>Pseudomonadati</taxon>
        <taxon>Bacteroidota</taxon>
        <taxon>Bacteroidia</taxon>
        <taxon>Bacteroidales</taxon>
        <taxon>Bacteroidaceae</taxon>
        <taxon>Bacteroides</taxon>
    </lineage>
</organism>
<dbReference type="Proteomes" id="UP000184192">
    <property type="component" value="Unassembled WGS sequence"/>
</dbReference>
<dbReference type="EMBL" id="FQZN01000025">
    <property type="protein sequence ID" value="SHJ37720.1"/>
    <property type="molecule type" value="Genomic_DNA"/>
</dbReference>
<dbReference type="GeneID" id="92713641"/>
<evidence type="ECO:0000313" key="2">
    <source>
        <dbReference type="Proteomes" id="UP000184192"/>
    </source>
</evidence>
<protein>
    <submittedName>
        <fullName evidence="1">Uncharacterized protein</fullName>
    </submittedName>
</protein>
<reference evidence="2" key="1">
    <citation type="submission" date="2016-11" db="EMBL/GenBank/DDBJ databases">
        <authorList>
            <person name="Varghese N."/>
            <person name="Submissions S."/>
        </authorList>
    </citation>
    <scope>NUCLEOTIDE SEQUENCE [LARGE SCALE GENOMIC DNA]</scope>
    <source>
        <strain evidence="2">DSM 26884</strain>
    </source>
</reference>
<gene>
    <name evidence="1" type="ORF">SAMN05444350_12511</name>
</gene>
<dbReference type="RefSeq" id="WP_025836068.1">
    <property type="nucleotide sequence ID" value="NZ_FQZN01000025.1"/>
</dbReference>
<evidence type="ECO:0000313" key="1">
    <source>
        <dbReference type="EMBL" id="SHJ37720.1"/>
    </source>
</evidence>
<accession>A0A1M6ITB5</accession>
<name>A0A1M6ITB5_9BACE</name>
<dbReference type="AlphaFoldDB" id="A0A1M6ITB5"/>